<organism evidence="1 2">
    <name type="scientific">Phytomonospora endophytica</name>
    <dbReference type="NCBI Taxonomy" id="714109"/>
    <lineage>
        <taxon>Bacteria</taxon>
        <taxon>Bacillati</taxon>
        <taxon>Actinomycetota</taxon>
        <taxon>Actinomycetes</taxon>
        <taxon>Micromonosporales</taxon>
        <taxon>Micromonosporaceae</taxon>
        <taxon>Phytomonospora</taxon>
    </lineage>
</organism>
<dbReference type="InterPro" id="IPR046105">
    <property type="entry name" value="DUF6042"/>
</dbReference>
<accession>A0A841FC73</accession>
<dbReference type="EMBL" id="JACHGT010000001">
    <property type="protein sequence ID" value="MBB6032603.1"/>
    <property type="molecule type" value="Genomic_DNA"/>
</dbReference>
<name>A0A841FC73_9ACTN</name>
<evidence type="ECO:0000313" key="2">
    <source>
        <dbReference type="Proteomes" id="UP000548476"/>
    </source>
</evidence>
<comment type="caution">
    <text evidence="1">The sequence shown here is derived from an EMBL/GenBank/DDBJ whole genome shotgun (WGS) entry which is preliminary data.</text>
</comment>
<sequence length="258" mass="29224">MTQGQWLWLLLRGATGSEADGDLDALVARGQRSGERWFDNATGGLEGPIFWGFSTDEQWRTSEIDASDRQRRERCVGALGRLGLREPRTVRDLALLMGRLGLCRHEVVGGTERWRIPQMLPLPSEVLPMDPEWERESDEGRWQYQIAAIAGELAELFTEDLNKPDEVTTTITELARLIERDTEDVRHGLVDFAVNPLVFLSSATIVSLTVDTPEGLVHADPERLDDDESFRISFDWAALAERRLRVHRLDPEHPSDPD</sequence>
<dbReference type="Proteomes" id="UP000548476">
    <property type="component" value="Unassembled WGS sequence"/>
</dbReference>
<proteinExistence type="predicted"/>
<protein>
    <submittedName>
        <fullName evidence="1">Uncharacterized protein</fullName>
    </submittedName>
</protein>
<dbReference type="Pfam" id="PF19508">
    <property type="entry name" value="DUF6042"/>
    <property type="match status" value="1"/>
</dbReference>
<reference evidence="1 2" key="1">
    <citation type="submission" date="2020-08" db="EMBL/GenBank/DDBJ databases">
        <title>Genomic Encyclopedia of Type Strains, Phase IV (KMG-IV): sequencing the most valuable type-strain genomes for metagenomic binning, comparative biology and taxonomic classification.</title>
        <authorList>
            <person name="Goeker M."/>
        </authorList>
    </citation>
    <scope>NUCLEOTIDE SEQUENCE [LARGE SCALE GENOMIC DNA]</scope>
    <source>
        <strain evidence="1 2">YIM 65646</strain>
    </source>
</reference>
<gene>
    <name evidence="1" type="ORF">HNR73_000445</name>
</gene>
<keyword evidence="2" id="KW-1185">Reference proteome</keyword>
<evidence type="ECO:0000313" key="1">
    <source>
        <dbReference type="EMBL" id="MBB6032603.1"/>
    </source>
</evidence>
<dbReference type="AlphaFoldDB" id="A0A841FC73"/>